<dbReference type="GO" id="GO:0005829">
    <property type="term" value="C:cytosol"/>
    <property type="evidence" value="ECO:0007669"/>
    <property type="project" value="TreeGrafter"/>
</dbReference>
<dbReference type="GO" id="GO:0005524">
    <property type="term" value="F:ATP binding"/>
    <property type="evidence" value="ECO:0007669"/>
    <property type="project" value="UniProtKB-KW"/>
</dbReference>
<dbReference type="EMBL" id="JAAYSN010000057">
    <property type="protein sequence ID" value="NLP38582.1"/>
    <property type="molecule type" value="Genomic_DNA"/>
</dbReference>
<evidence type="ECO:0000313" key="9">
    <source>
        <dbReference type="Proteomes" id="UP000568696"/>
    </source>
</evidence>
<evidence type="ECO:0000256" key="5">
    <source>
        <dbReference type="ARBA" id="ARBA00022840"/>
    </source>
</evidence>
<dbReference type="InterPro" id="IPR029062">
    <property type="entry name" value="Class_I_gatase-like"/>
</dbReference>
<name>A0A7X8RGC3_9CORY</name>
<proteinExistence type="predicted"/>
<keyword evidence="1" id="KW-0436">Ligase</keyword>
<evidence type="ECO:0000256" key="4">
    <source>
        <dbReference type="ARBA" id="ARBA00022755"/>
    </source>
</evidence>
<evidence type="ECO:0000256" key="6">
    <source>
        <dbReference type="ARBA" id="ARBA00031356"/>
    </source>
</evidence>
<feature type="domain" description="Glutamine amidotransferase" evidence="7">
    <location>
        <begin position="10"/>
        <end position="69"/>
    </location>
</feature>
<dbReference type="AlphaFoldDB" id="A0A7X8RGC3"/>
<dbReference type="SUPFAM" id="SSF52317">
    <property type="entry name" value="Class I glutamine amidotransferase-like"/>
    <property type="match status" value="1"/>
</dbReference>
<dbReference type="PROSITE" id="PS51273">
    <property type="entry name" value="GATASE_TYPE_1"/>
    <property type="match status" value="1"/>
</dbReference>
<dbReference type="PANTHER" id="PTHR11922:SF2">
    <property type="entry name" value="GMP SYNTHASE [GLUTAMINE-HYDROLYZING]"/>
    <property type="match status" value="1"/>
</dbReference>
<keyword evidence="3" id="KW-0332">GMP biosynthesis</keyword>
<feature type="non-terminal residue" evidence="8">
    <location>
        <position position="72"/>
    </location>
</feature>
<dbReference type="Gene3D" id="3.40.50.880">
    <property type="match status" value="1"/>
</dbReference>
<evidence type="ECO:0000259" key="7">
    <source>
        <dbReference type="Pfam" id="PF00117"/>
    </source>
</evidence>
<dbReference type="Pfam" id="PF00117">
    <property type="entry name" value="GATase"/>
    <property type="match status" value="1"/>
</dbReference>
<dbReference type="InterPro" id="IPR017926">
    <property type="entry name" value="GATASE"/>
</dbReference>
<evidence type="ECO:0000256" key="1">
    <source>
        <dbReference type="ARBA" id="ARBA00022598"/>
    </source>
</evidence>
<keyword evidence="4" id="KW-0658">Purine biosynthesis</keyword>
<dbReference type="GO" id="GO:0003921">
    <property type="term" value="F:GMP synthase activity"/>
    <property type="evidence" value="ECO:0007669"/>
    <property type="project" value="TreeGrafter"/>
</dbReference>
<dbReference type="PANTHER" id="PTHR11922">
    <property type="entry name" value="GMP SYNTHASE-RELATED"/>
    <property type="match status" value="1"/>
</dbReference>
<evidence type="ECO:0000256" key="2">
    <source>
        <dbReference type="ARBA" id="ARBA00022741"/>
    </source>
</evidence>
<organism evidence="8 9">
    <name type="scientific">Corynebacterium pollutisoli</name>
    <dbReference type="NCBI Taxonomy" id="1610489"/>
    <lineage>
        <taxon>Bacteria</taxon>
        <taxon>Bacillati</taxon>
        <taxon>Actinomycetota</taxon>
        <taxon>Actinomycetes</taxon>
        <taxon>Mycobacteriales</taxon>
        <taxon>Corynebacteriaceae</taxon>
        <taxon>Corynebacterium</taxon>
    </lineage>
</organism>
<keyword evidence="5" id="KW-0067">ATP-binding</keyword>
<sequence>MTSATPRPVLVVDFGAQYAQLIARRVREARIYSEVVPHTATVEEIKAKNPAALVLSGGPSSVYADDAPKLDP</sequence>
<evidence type="ECO:0000256" key="3">
    <source>
        <dbReference type="ARBA" id="ARBA00022749"/>
    </source>
</evidence>
<dbReference type="Proteomes" id="UP000568696">
    <property type="component" value="Unassembled WGS sequence"/>
</dbReference>
<evidence type="ECO:0000313" key="8">
    <source>
        <dbReference type="EMBL" id="NLP38582.1"/>
    </source>
</evidence>
<protein>
    <recommendedName>
        <fullName evidence="6">Glutamine amidotransferase</fullName>
    </recommendedName>
</protein>
<comment type="caution">
    <text evidence="8">The sequence shown here is derived from an EMBL/GenBank/DDBJ whole genome shotgun (WGS) entry which is preliminary data.</text>
</comment>
<reference evidence="8 9" key="1">
    <citation type="journal article" date="2020" name="Biotechnol. Biofuels">
        <title>New insights from the biogas microbiome by comprehensive genome-resolved metagenomics of nearly 1600 species originating from multiple anaerobic digesters.</title>
        <authorList>
            <person name="Campanaro S."/>
            <person name="Treu L."/>
            <person name="Rodriguez-R L.M."/>
            <person name="Kovalovszki A."/>
            <person name="Ziels R.M."/>
            <person name="Maus I."/>
            <person name="Zhu X."/>
            <person name="Kougias P.G."/>
            <person name="Basile A."/>
            <person name="Luo G."/>
            <person name="Schluter A."/>
            <person name="Konstantinidis K.T."/>
            <person name="Angelidaki I."/>
        </authorList>
    </citation>
    <scope>NUCLEOTIDE SEQUENCE [LARGE SCALE GENOMIC DNA]</scope>
    <source>
        <strain evidence="8">AS23ysBPME_344</strain>
    </source>
</reference>
<gene>
    <name evidence="8" type="ORF">GX356_02505</name>
</gene>
<keyword evidence="2" id="KW-0547">Nucleotide-binding</keyword>
<accession>A0A7X8RGC3</accession>